<gene>
    <name evidence="2" type="ORF">BCF74_1505</name>
</gene>
<comment type="caution">
    <text evidence="2">The sequence shown here is derived from an EMBL/GenBank/DDBJ whole genome shotgun (WGS) entry which is preliminary data.</text>
</comment>
<feature type="compositionally biased region" description="Basic and acidic residues" evidence="1">
    <location>
        <begin position="7"/>
        <end position="18"/>
    </location>
</feature>
<dbReference type="EMBL" id="PVTI01000050">
    <property type="protein sequence ID" value="PRY48607.1"/>
    <property type="molecule type" value="Genomic_DNA"/>
</dbReference>
<keyword evidence="3" id="KW-1185">Reference proteome</keyword>
<evidence type="ECO:0000313" key="3">
    <source>
        <dbReference type="Proteomes" id="UP000237822"/>
    </source>
</evidence>
<dbReference type="Proteomes" id="UP000237822">
    <property type="component" value="Unassembled WGS sequence"/>
</dbReference>
<evidence type="ECO:0000313" key="2">
    <source>
        <dbReference type="EMBL" id="PRY48607.1"/>
    </source>
</evidence>
<name>A0A2T0TSH6_9MICO</name>
<sequence length="66" mass="7139">MTDADASESRVRTTKPERPSTAARGTRRFVTTRANQRAAARVMIAAGAKANLEVPQRVIDIAAETQ</sequence>
<evidence type="ECO:0000256" key="1">
    <source>
        <dbReference type="SAM" id="MobiDB-lite"/>
    </source>
</evidence>
<reference evidence="2 3" key="1">
    <citation type="submission" date="2018-03" db="EMBL/GenBank/DDBJ databases">
        <title>Genomic Encyclopedia of Archaeal and Bacterial Type Strains, Phase II (KMG-II): from individual species to whole genera.</title>
        <authorList>
            <person name="Goeker M."/>
        </authorList>
    </citation>
    <scope>NUCLEOTIDE SEQUENCE [LARGE SCALE GENOMIC DNA]</scope>
    <source>
        <strain evidence="2 3">ATCC BAA-1496</strain>
    </source>
</reference>
<protein>
    <submittedName>
        <fullName evidence="2">Uncharacterized protein</fullName>
    </submittedName>
</protein>
<organism evidence="2 3">
    <name type="scientific">Knoellia remsis</name>
    <dbReference type="NCBI Taxonomy" id="407159"/>
    <lineage>
        <taxon>Bacteria</taxon>
        <taxon>Bacillati</taxon>
        <taxon>Actinomycetota</taxon>
        <taxon>Actinomycetes</taxon>
        <taxon>Micrococcales</taxon>
        <taxon>Intrasporangiaceae</taxon>
        <taxon>Knoellia</taxon>
    </lineage>
</organism>
<dbReference type="AlphaFoldDB" id="A0A2T0TSH6"/>
<feature type="region of interest" description="Disordered" evidence="1">
    <location>
        <begin position="1"/>
        <end position="26"/>
    </location>
</feature>
<proteinExistence type="predicted"/>
<accession>A0A2T0TSH6</accession>